<dbReference type="EMBL" id="SJPK01000002">
    <property type="protein sequence ID" value="TWT74057.1"/>
    <property type="molecule type" value="Genomic_DNA"/>
</dbReference>
<name>A0A5C5YE81_9BACT</name>
<accession>A0A5C5YE81</accession>
<dbReference type="Proteomes" id="UP000318053">
    <property type="component" value="Unassembled WGS sequence"/>
</dbReference>
<dbReference type="OrthoDB" id="283068at2"/>
<dbReference type="CDD" id="cd04301">
    <property type="entry name" value="NAT_SF"/>
    <property type="match status" value="1"/>
</dbReference>
<evidence type="ECO:0000259" key="1">
    <source>
        <dbReference type="Pfam" id="PF00583"/>
    </source>
</evidence>
<keyword evidence="3" id="KW-1185">Reference proteome</keyword>
<organism evidence="2 3">
    <name type="scientific">Allorhodopirellula solitaria</name>
    <dbReference type="NCBI Taxonomy" id="2527987"/>
    <lineage>
        <taxon>Bacteria</taxon>
        <taxon>Pseudomonadati</taxon>
        <taxon>Planctomycetota</taxon>
        <taxon>Planctomycetia</taxon>
        <taxon>Pirellulales</taxon>
        <taxon>Pirellulaceae</taxon>
        <taxon>Allorhodopirellula</taxon>
    </lineage>
</organism>
<dbReference type="InterPro" id="IPR016181">
    <property type="entry name" value="Acyl_CoA_acyltransferase"/>
</dbReference>
<evidence type="ECO:0000313" key="2">
    <source>
        <dbReference type="EMBL" id="TWT74057.1"/>
    </source>
</evidence>
<dbReference type="Gene3D" id="3.40.630.30">
    <property type="match status" value="1"/>
</dbReference>
<evidence type="ECO:0000313" key="3">
    <source>
        <dbReference type="Proteomes" id="UP000318053"/>
    </source>
</evidence>
<proteinExistence type="predicted"/>
<dbReference type="Pfam" id="PF00583">
    <property type="entry name" value="Acetyltransf_1"/>
    <property type="match status" value="1"/>
</dbReference>
<comment type="caution">
    <text evidence="2">The sequence shown here is derived from an EMBL/GenBank/DDBJ whole genome shotgun (WGS) entry which is preliminary data.</text>
</comment>
<gene>
    <name evidence="2" type="ORF">CA85_09420</name>
</gene>
<dbReference type="GO" id="GO:0016747">
    <property type="term" value="F:acyltransferase activity, transferring groups other than amino-acyl groups"/>
    <property type="evidence" value="ECO:0007669"/>
    <property type="project" value="InterPro"/>
</dbReference>
<dbReference type="SUPFAM" id="SSF55729">
    <property type="entry name" value="Acyl-CoA N-acyltransferases (Nat)"/>
    <property type="match status" value="1"/>
</dbReference>
<dbReference type="InterPro" id="IPR000182">
    <property type="entry name" value="GNAT_dom"/>
</dbReference>
<protein>
    <recommendedName>
        <fullName evidence="1">N-acetyltransferase domain-containing protein</fullName>
    </recommendedName>
</protein>
<sequence>MTERGQFIFSVQGSNGDRFALDFRPFDSSAQPWFSSVWQRMSLALQAAHKETGNPVPDWVHWQPWKWCEKTRPGYENRQTIIAWCGPQIAGFLNVWRGFESQFAAGTPTLYIEHLAASPWNMNTELWRRQYGQIGTALLAYAVKVSQDDGCDGRVSLHASNDSALLFYRNVGKNRVPALYHDEKTGVLGPTPHADRNDPRLTYLELTPQGAIDFLEDYRHE</sequence>
<dbReference type="AlphaFoldDB" id="A0A5C5YE81"/>
<feature type="domain" description="N-acetyltransferase" evidence="1">
    <location>
        <begin position="68"/>
        <end position="172"/>
    </location>
</feature>
<reference evidence="2 3" key="1">
    <citation type="submission" date="2019-02" db="EMBL/GenBank/DDBJ databases">
        <title>Deep-cultivation of Planctomycetes and their phenomic and genomic characterization uncovers novel biology.</title>
        <authorList>
            <person name="Wiegand S."/>
            <person name="Jogler M."/>
            <person name="Boedeker C."/>
            <person name="Pinto D."/>
            <person name="Vollmers J."/>
            <person name="Rivas-Marin E."/>
            <person name="Kohn T."/>
            <person name="Peeters S.H."/>
            <person name="Heuer A."/>
            <person name="Rast P."/>
            <person name="Oberbeckmann S."/>
            <person name="Bunk B."/>
            <person name="Jeske O."/>
            <person name="Meyerdierks A."/>
            <person name="Storesund J.E."/>
            <person name="Kallscheuer N."/>
            <person name="Luecker S."/>
            <person name="Lage O.M."/>
            <person name="Pohl T."/>
            <person name="Merkel B.J."/>
            <person name="Hornburger P."/>
            <person name="Mueller R.-W."/>
            <person name="Bruemmer F."/>
            <person name="Labrenz M."/>
            <person name="Spormann A.M."/>
            <person name="Op Den Camp H."/>
            <person name="Overmann J."/>
            <person name="Amann R."/>
            <person name="Jetten M.S.M."/>
            <person name="Mascher T."/>
            <person name="Medema M.H."/>
            <person name="Devos D.P."/>
            <person name="Kaster A.-K."/>
            <person name="Ovreas L."/>
            <person name="Rohde M."/>
            <person name="Galperin M.Y."/>
            <person name="Jogler C."/>
        </authorList>
    </citation>
    <scope>NUCLEOTIDE SEQUENCE [LARGE SCALE GENOMIC DNA]</scope>
    <source>
        <strain evidence="2 3">CA85</strain>
    </source>
</reference>
<dbReference type="RefSeq" id="WP_146390107.1">
    <property type="nucleotide sequence ID" value="NZ_SJPK01000002.1"/>
</dbReference>